<sequence length="127" mass="14945">MIGPFNPYYAIHVLPNIKSFEYNLNNENQRNLVFHLEQMRTEALARKFQIETELNEMKNWKRNSENSNIVQCVIIQSQIQSTNSILLNFQSNVNAVKFQANNVLLTFQLLFSLKVQFKICIESIDYI</sequence>
<name>A0ABP1GH68_9EUKA</name>
<organism evidence="1 2">
    <name type="scientific">Hexamita inflata</name>
    <dbReference type="NCBI Taxonomy" id="28002"/>
    <lineage>
        <taxon>Eukaryota</taxon>
        <taxon>Metamonada</taxon>
        <taxon>Diplomonadida</taxon>
        <taxon>Hexamitidae</taxon>
        <taxon>Hexamitinae</taxon>
        <taxon>Hexamita</taxon>
    </lineage>
</organism>
<gene>
    <name evidence="1" type="ORF">HINF_LOCUS1397</name>
</gene>
<comment type="caution">
    <text evidence="1">The sequence shown here is derived from an EMBL/GenBank/DDBJ whole genome shotgun (WGS) entry which is preliminary data.</text>
</comment>
<protein>
    <submittedName>
        <fullName evidence="1">Hypothetical_protein</fullName>
    </submittedName>
</protein>
<dbReference type="Proteomes" id="UP001642409">
    <property type="component" value="Unassembled WGS sequence"/>
</dbReference>
<accession>A0ABP1GH68</accession>
<evidence type="ECO:0000313" key="2">
    <source>
        <dbReference type="Proteomes" id="UP001642409"/>
    </source>
</evidence>
<dbReference type="EMBL" id="CAXDID020000002">
    <property type="protein sequence ID" value="CAL5971457.1"/>
    <property type="molecule type" value="Genomic_DNA"/>
</dbReference>
<keyword evidence="2" id="KW-1185">Reference proteome</keyword>
<proteinExistence type="predicted"/>
<reference evidence="1 2" key="1">
    <citation type="submission" date="2024-07" db="EMBL/GenBank/DDBJ databases">
        <authorList>
            <person name="Akdeniz Z."/>
        </authorList>
    </citation>
    <scope>NUCLEOTIDE SEQUENCE [LARGE SCALE GENOMIC DNA]</scope>
</reference>
<evidence type="ECO:0000313" key="1">
    <source>
        <dbReference type="EMBL" id="CAL5971457.1"/>
    </source>
</evidence>